<comment type="caution">
    <text evidence="2">The sequence shown here is derived from an EMBL/GenBank/DDBJ whole genome shotgun (WGS) entry which is preliminary data.</text>
</comment>
<reference evidence="2" key="1">
    <citation type="submission" date="2022-10" db="EMBL/GenBank/DDBJ databases">
        <title>Tapping the CABI collections for fungal endophytes: first genome assemblies for Collariella, Neodidymelliopsis, Ascochyta clinopodiicola, Didymella pomorum, Didymosphaeria variabile, Neocosmospora piperis and Neocucurbitaria cava.</title>
        <authorList>
            <person name="Hill R."/>
        </authorList>
    </citation>
    <scope>NUCLEOTIDE SEQUENCE</scope>
    <source>
        <strain evidence="2">IMI 355091</strain>
    </source>
</reference>
<feature type="compositionally biased region" description="Acidic residues" evidence="1">
    <location>
        <begin position="213"/>
        <end position="223"/>
    </location>
</feature>
<dbReference type="EMBL" id="JAPEVA010000035">
    <property type="protein sequence ID" value="KAJ4405344.1"/>
    <property type="molecule type" value="Genomic_DNA"/>
</dbReference>
<dbReference type="SUPFAM" id="SSF48403">
    <property type="entry name" value="Ankyrin repeat"/>
    <property type="match status" value="1"/>
</dbReference>
<proteinExistence type="predicted"/>
<protein>
    <recommendedName>
        <fullName evidence="4">Ankyrin repeat protein</fullName>
    </recommendedName>
</protein>
<keyword evidence="3" id="KW-1185">Reference proteome</keyword>
<dbReference type="AlphaFoldDB" id="A0A9W9D8I8"/>
<dbReference type="OrthoDB" id="3792114at2759"/>
<dbReference type="Gene3D" id="1.25.40.20">
    <property type="entry name" value="Ankyrin repeat-containing domain"/>
    <property type="match status" value="1"/>
</dbReference>
<feature type="compositionally biased region" description="Low complexity" evidence="1">
    <location>
        <begin position="224"/>
        <end position="235"/>
    </location>
</feature>
<evidence type="ECO:0000313" key="3">
    <source>
        <dbReference type="Proteomes" id="UP001140510"/>
    </source>
</evidence>
<organism evidence="2 3">
    <name type="scientific">Didymella pomorum</name>
    <dbReference type="NCBI Taxonomy" id="749634"/>
    <lineage>
        <taxon>Eukaryota</taxon>
        <taxon>Fungi</taxon>
        <taxon>Dikarya</taxon>
        <taxon>Ascomycota</taxon>
        <taxon>Pezizomycotina</taxon>
        <taxon>Dothideomycetes</taxon>
        <taxon>Pleosporomycetidae</taxon>
        <taxon>Pleosporales</taxon>
        <taxon>Pleosporineae</taxon>
        <taxon>Didymellaceae</taxon>
        <taxon>Didymella</taxon>
    </lineage>
</organism>
<sequence>MSMSCSDITTALLEHGSRDDRAVFQAFPNWETSLPVMQLMLRYLARDSSATFDETTVKSRAHLADFLFNMKGHRYRDVNVSQKGSEQRHLLSLAVEKNDIDLLLVLLRLDSITPDDLNEKMNGSRNYRTWVGTYRTPLNYARNRGYTEIADLLTSHGAIDEFRDSEGIMAAEEREEALKMAANDNELTQPVEQQPTMSETGREISEVAAREEVDSDSDLEEEPYSYIEEYISPQSEVEESERESKRQRRE</sequence>
<evidence type="ECO:0000256" key="1">
    <source>
        <dbReference type="SAM" id="MobiDB-lite"/>
    </source>
</evidence>
<evidence type="ECO:0000313" key="2">
    <source>
        <dbReference type="EMBL" id="KAJ4405344.1"/>
    </source>
</evidence>
<feature type="compositionally biased region" description="Polar residues" evidence="1">
    <location>
        <begin position="185"/>
        <end position="199"/>
    </location>
</feature>
<feature type="compositionally biased region" description="Basic and acidic residues" evidence="1">
    <location>
        <begin position="200"/>
        <end position="212"/>
    </location>
</feature>
<feature type="region of interest" description="Disordered" evidence="1">
    <location>
        <begin position="183"/>
        <end position="250"/>
    </location>
</feature>
<gene>
    <name evidence="2" type="ORF">N0V91_005294</name>
</gene>
<dbReference type="Proteomes" id="UP001140510">
    <property type="component" value="Unassembled WGS sequence"/>
</dbReference>
<name>A0A9W9D8I8_9PLEO</name>
<evidence type="ECO:0008006" key="4">
    <source>
        <dbReference type="Google" id="ProtNLM"/>
    </source>
</evidence>
<dbReference type="InterPro" id="IPR036770">
    <property type="entry name" value="Ankyrin_rpt-contain_sf"/>
</dbReference>
<accession>A0A9W9D8I8</accession>